<dbReference type="InterPro" id="IPR036390">
    <property type="entry name" value="WH_DNA-bd_sf"/>
</dbReference>
<reference evidence="5 7" key="1">
    <citation type="submission" date="2020-12" db="EMBL/GenBank/DDBJ databases">
        <title>Draft genome sequence of furan degrading bacterial strain FUR100.</title>
        <authorList>
            <person name="Woiski C."/>
        </authorList>
    </citation>
    <scope>NUCLEOTIDE SEQUENCE [LARGE SCALE GENOMIC DNA]</scope>
    <source>
        <strain evidence="5 7">FUR100</strain>
    </source>
</reference>
<dbReference type="RefSeq" id="WP_021344968.1">
    <property type="nucleotide sequence ID" value="NZ_BHXB01000001.1"/>
</dbReference>
<evidence type="ECO:0000259" key="4">
    <source>
        <dbReference type="PROSITE" id="PS50949"/>
    </source>
</evidence>
<dbReference type="InterPro" id="IPR011711">
    <property type="entry name" value="GntR_C"/>
</dbReference>
<dbReference type="GO" id="GO:0003677">
    <property type="term" value="F:DNA binding"/>
    <property type="evidence" value="ECO:0007669"/>
    <property type="project" value="UniProtKB-KW"/>
</dbReference>
<dbReference type="SUPFAM" id="SSF48008">
    <property type="entry name" value="GntR ligand-binding domain-like"/>
    <property type="match status" value="1"/>
</dbReference>
<protein>
    <submittedName>
        <fullName evidence="6">FCD domain-containing protein</fullName>
    </submittedName>
    <submittedName>
        <fullName evidence="5">FadR family transcriptional regulator</fullName>
    </submittedName>
</protein>
<dbReference type="GO" id="GO:0003700">
    <property type="term" value="F:DNA-binding transcription factor activity"/>
    <property type="evidence" value="ECO:0007669"/>
    <property type="project" value="InterPro"/>
</dbReference>
<dbReference type="Pfam" id="PF07729">
    <property type="entry name" value="FCD"/>
    <property type="match status" value="1"/>
</dbReference>
<evidence type="ECO:0000256" key="3">
    <source>
        <dbReference type="ARBA" id="ARBA00023163"/>
    </source>
</evidence>
<dbReference type="Proteomes" id="UP000627573">
    <property type="component" value="Unassembled WGS sequence"/>
</dbReference>
<dbReference type="EMBL" id="CP124545">
    <property type="protein sequence ID" value="WGV47828.2"/>
    <property type="molecule type" value="Genomic_DNA"/>
</dbReference>
<keyword evidence="3" id="KW-0804">Transcription</keyword>
<dbReference type="SUPFAM" id="SSF46785">
    <property type="entry name" value="Winged helix' DNA-binding domain"/>
    <property type="match status" value="1"/>
</dbReference>
<name>A0A1F2Q3L7_RHOER</name>
<dbReference type="SMART" id="SM00895">
    <property type="entry name" value="FCD"/>
    <property type="match status" value="1"/>
</dbReference>
<evidence type="ECO:0000313" key="6">
    <source>
        <dbReference type="EMBL" id="WGV47828.2"/>
    </source>
</evidence>
<organism evidence="5 7">
    <name type="scientific">Rhodococcus erythropolis</name>
    <name type="common">Arthrobacter picolinophilus</name>
    <dbReference type="NCBI Taxonomy" id="1833"/>
    <lineage>
        <taxon>Bacteria</taxon>
        <taxon>Bacillati</taxon>
        <taxon>Actinomycetota</taxon>
        <taxon>Actinomycetes</taxon>
        <taxon>Mycobacteriales</taxon>
        <taxon>Nocardiaceae</taxon>
        <taxon>Rhodococcus</taxon>
        <taxon>Rhodococcus erythropolis group</taxon>
    </lineage>
</organism>
<sequence>MDTTPLSRMPLSLAVSGRIRAAILDGSLPVGEALPTEQELAQTFSVGRSTVREALRVLQAQGLLTGADTTSTARPRVTHEHTADSAATALSTALQVGAVPLGDLVELRVLLEAAALRTVAVVPDDARAAIERMRIATLADDSVAFHDADVDFHVALAGAGGNKAFGLVMTVLRDSIAGYLLSELDSRENSAATLGALLAEHEGIADAIERGAADEAADLVERHVRGFYEGRTE</sequence>
<feature type="domain" description="HTH gntR-type" evidence="4">
    <location>
        <begin position="9"/>
        <end position="77"/>
    </location>
</feature>
<evidence type="ECO:0000256" key="1">
    <source>
        <dbReference type="ARBA" id="ARBA00023015"/>
    </source>
</evidence>
<dbReference type="Gene3D" id="1.20.120.530">
    <property type="entry name" value="GntR ligand-binding domain-like"/>
    <property type="match status" value="1"/>
</dbReference>
<proteinExistence type="predicted"/>
<dbReference type="PANTHER" id="PTHR43537:SF5">
    <property type="entry name" value="UXU OPERON TRANSCRIPTIONAL REGULATOR"/>
    <property type="match status" value="1"/>
</dbReference>
<dbReference type="Gene3D" id="1.10.10.10">
    <property type="entry name" value="Winged helix-like DNA-binding domain superfamily/Winged helix DNA-binding domain"/>
    <property type="match status" value="1"/>
</dbReference>
<gene>
    <name evidence="5" type="ORF">I3517_15565</name>
    <name evidence="6" type="ORF">QIE55_20050</name>
</gene>
<dbReference type="PRINTS" id="PR00035">
    <property type="entry name" value="HTHGNTR"/>
</dbReference>
<dbReference type="SMART" id="SM00345">
    <property type="entry name" value="HTH_GNTR"/>
    <property type="match status" value="1"/>
</dbReference>
<dbReference type="Pfam" id="PF00392">
    <property type="entry name" value="GntR"/>
    <property type="match status" value="1"/>
</dbReference>
<reference evidence="6" key="2">
    <citation type="submission" date="2023-08" db="EMBL/GenBank/DDBJ databases">
        <title>Isolation and Characterization of Rhodococcus erythropolis MGMM8.</title>
        <authorList>
            <person name="Diabankana R.G.C."/>
            <person name="Afordoanyi D.M."/>
            <person name="Validov S.Z."/>
        </authorList>
    </citation>
    <scope>NUCLEOTIDE SEQUENCE</scope>
    <source>
        <strain evidence="6">MGMM8</strain>
    </source>
</reference>
<accession>A0A1F2Q3L7</accession>
<evidence type="ECO:0000313" key="7">
    <source>
        <dbReference type="Proteomes" id="UP000627573"/>
    </source>
</evidence>
<evidence type="ECO:0000256" key="2">
    <source>
        <dbReference type="ARBA" id="ARBA00023125"/>
    </source>
</evidence>
<dbReference type="AlphaFoldDB" id="A0A1F2Q3L7"/>
<dbReference type="InterPro" id="IPR036388">
    <property type="entry name" value="WH-like_DNA-bd_sf"/>
</dbReference>
<dbReference type="EMBL" id="JAECSB010000053">
    <property type="protein sequence ID" value="MBH5144033.1"/>
    <property type="molecule type" value="Genomic_DNA"/>
</dbReference>
<keyword evidence="7" id="KW-1185">Reference proteome</keyword>
<dbReference type="CDD" id="cd07377">
    <property type="entry name" value="WHTH_GntR"/>
    <property type="match status" value="1"/>
</dbReference>
<dbReference type="InterPro" id="IPR008920">
    <property type="entry name" value="TF_FadR/GntR_C"/>
</dbReference>
<evidence type="ECO:0000313" key="5">
    <source>
        <dbReference type="EMBL" id="MBH5144033.1"/>
    </source>
</evidence>
<keyword evidence="2" id="KW-0238">DNA-binding</keyword>
<dbReference type="PANTHER" id="PTHR43537">
    <property type="entry name" value="TRANSCRIPTIONAL REGULATOR, GNTR FAMILY"/>
    <property type="match status" value="1"/>
</dbReference>
<dbReference type="InterPro" id="IPR000524">
    <property type="entry name" value="Tscrpt_reg_HTH_GntR"/>
</dbReference>
<dbReference type="Proteomes" id="UP001230933">
    <property type="component" value="Chromosome"/>
</dbReference>
<dbReference type="PROSITE" id="PS50949">
    <property type="entry name" value="HTH_GNTR"/>
    <property type="match status" value="1"/>
</dbReference>
<keyword evidence="1" id="KW-0805">Transcription regulation</keyword>